<dbReference type="Proteomes" id="UP000007397">
    <property type="component" value="Chromosome"/>
</dbReference>
<gene>
    <name evidence="1" type="ordered locus">HBHAL_2510</name>
</gene>
<organism evidence="1 2">
    <name type="scientific">Halobacillus halophilus (strain ATCC 35676 / DSM 2266 / JCM 20832 / KCTC 3685 / LMG 17431 / NBRC 102448 / NCIMB 2269)</name>
    <name type="common">Sporosarcina halophila</name>
    <dbReference type="NCBI Taxonomy" id="866895"/>
    <lineage>
        <taxon>Bacteria</taxon>
        <taxon>Bacillati</taxon>
        <taxon>Bacillota</taxon>
        <taxon>Bacilli</taxon>
        <taxon>Bacillales</taxon>
        <taxon>Bacillaceae</taxon>
        <taxon>Halobacillus</taxon>
    </lineage>
</organism>
<reference evidence="1 2" key="1">
    <citation type="journal article" date="2013" name="Environ. Microbiol.">
        <title>Chloride and organic osmolytes: a hybrid strategy to cope with elevated salinities by the moderately halophilic, chloride-dependent bacterium Halobacillus halophilus.</title>
        <authorList>
            <person name="Saum S.H."/>
            <person name="Pfeiffer F."/>
            <person name="Palm P."/>
            <person name="Rampp M."/>
            <person name="Schuster S.C."/>
            <person name="Muller V."/>
            <person name="Oesterhelt D."/>
        </authorList>
    </citation>
    <scope>NUCLEOTIDE SEQUENCE [LARGE SCALE GENOMIC DNA]</scope>
    <source>
        <strain evidence="2">ATCC 35676 / DSM 2266 / JCM 20832 / KCTC 3685 / LMG 17431 / NBRC 102448 / NCIMB 2269</strain>
    </source>
</reference>
<dbReference type="AlphaFoldDB" id="I0JL35"/>
<evidence type="ECO:0000313" key="2">
    <source>
        <dbReference type="Proteomes" id="UP000007397"/>
    </source>
</evidence>
<proteinExistence type="predicted"/>
<dbReference type="KEGG" id="hhd:HBHAL_2510"/>
<evidence type="ECO:0000313" key="1">
    <source>
        <dbReference type="EMBL" id="CCG44855.1"/>
    </source>
</evidence>
<accession>I0JL35</accession>
<protein>
    <submittedName>
        <fullName evidence="1">Uncharacterized protein</fullName>
    </submittedName>
</protein>
<dbReference type="HOGENOM" id="CLU_3153480_0_0_9"/>
<sequence length="48" mass="5595">MGALTKFKTMSHWFGDALFTIDRDEIFSFIPNPYKNITTPISSHFGWK</sequence>
<name>I0JL35_HALH3</name>
<keyword evidence="2" id="KW-1185">Reference proteome</keyword>
<dbReference type="EMBL" id="HE717023">
    <property type="protein sequence ID" value="CCG44855.1"/>
    <property type="molecule type" value="Genomic_DNA"/>
</dbReference>